<dbReference type="RefSeq" id="WP_200260852.1">
    <property type="nucleotide sequence ID" value="NZ_NRSH01000159.1"/>
</dbReference>
<comment type="caution">
    <text evidence="1">The sequence shown here is derived from an EMBL/GenBank/DDBJ whole genome shotgun (WGS) entry which is preliminary data.</text>
</comment>
<name>A0ABS1E7I6_9GAMM</name>
<gene>
    <name evidence="1" type="ORF">CKO13_10735</name>
</gene>
<evidence type="ECO:0000313" key="2">
    <source>
        <dbReference type="Proteomes" id="UP000738126"/>
    </source>
</evidence>
<evidence type="ECO:0008006" key="3">
    <source>
        <dbReference type="Google" id="ProtNLM"/>
    </source>
</evidence>
<evidence type="ECO:0000313" key="1">
    <source>
        <dbReference type="EMBL" id="MBK1727478.1"/>
    </source>
</evidence>
<dbReference type="Pfam" id="PF14907">
    <property type="entry name" value="NTP_transf_5"/>
    <property type="match status" value="1"/>
</dbReference>
<protein>
    <recommendedName>
        <fullName evidence="3">Nucleotidyltransferase family protein</fullName>
    </recommendedName>
</protein>
<dbReference type="Proteomes" id="UP000738126">
    <property type="component" value="Unassembled WGS sequence"/>
</dbReference>
<proteinExistence type="predicted"/>
<sequence length="356" mass="39746">MAGLTGPEWTGLLQAARESELLGTLWRLAGEAGVQERLPEPAARHLWGGYLAAERNAEAVRWELEQLDGGLLGRLSPPVALKGAAYLLAGLPNAAGRVCHDIDLLFPADEVGRAESLLFFEGWQASPHDAHDQRYYRQWMHELPPLVHRRRGATLDLHHNLLPETFAVRVEPRRVLDAAAPLAAPWRLRVPAPEHLALHAAVHLFAETEWQRGLRDLYDIHALVEHFQAARGDRFWEELLDEAEALGVAWLVEPALACGRTLLGTRVPAAAAERLERHGPPRWRRGPMRALFRHGLNTRASRTPRRDALARAALLLRGHWLKMPPTLLARHLLYKAFRAPQGARAGGGETPTHRHG</sequence>
<keyword evidence="2" id="KW-1185">Reference proteome</keyword>
<organism evidence="1 2">
    <name type="scientific">Halorhodospira neutriphila</name>
    <dbReference type="NCBI Taxonomy" id="168379"/>
    <lineage>
        <taxon>Bacteria</taxon>
        <taxon>Pseudomonadati</taxon>
        <taxon>Pseudomonadota</taxon>
        <taxon>Gammaproteobacteria</taxon>
        <taxon>Chromatiales</taxon>
        <taxon>Ectothiorhodospiraceae</taxon>
        <taxon>Halorhodospira</taxon>
    </lineage>
</organism>
<dbReference type="InterPro" id="IPR039498">
    <property type="entry name" value="NTP_transf_5"/>
</dbReference>
<accession>A0ABS1E7I6</accession>
<reference evidence="1 2" key="1">
    <citation type="journal article" date="2020" name="Microorganisms">
        <title>Osmotic Adaptation and Compatible Solute Biosynthesis of Phototrophic Bacteria as Revealed from Genome Analyses.</title>
        <authorList>
            <person name="Imhoff J.F."/>
            <person name="Rahn T."/>
            <person name="Kunzel S."/>
            <person name="Keller A."/>
            <person name="Neulinger S.C."/>
        </authorList>
    </citation>
    <scope>NUCLEOTIDE SEQUENCE [LARGE SCALE GENOMIC DNA]</scope>
    <source>
        <strain evidence="1 2">DSM 15116</strain>
    </source>
</reference>
<dbReference type="EMBL" id="NRSH01000159">
    <property type="protein sequence ID" value="MBK1727478.1"/>
    <property type="molecule type" value="Genomic_DNA"/>
</dbReference>